<dbReference type="EMBL" id="FOZL01000001">
    <property type="protein sequence ID" value="SFR97805.1"/>
    <property type="molecule type" value="Genomic_DNA"/>
</dbReference>
<keyword evidence="2" id="KW-1133">Transmembrane helix</keyword>
<feature type="compositionally biased region" description="Basic and acidic residues" evidence="1">
    <location>
        <begin position="60"/>
        <end position="79"/>
    </location>
</feature>
<dbReference type="STRING" id="474950.SAMN05421771_0177"/>
<name>A0A1I6L2X7_9BACT</name>
<evidence type="ECO:0000256" key="1">
    <source>
        <dbReference type="SAM" id="MobiDB-lite"/>
    </source>
</evidence>
<accession>A0A1I6L2X7</accession>
<reference evidence="3 4" key="1">
    <citation type="submission" date="2016-10" db="EMBL/GenBank/DDBJ databases">
        <authorList>
            <person name="de Groot N.N."/>
        </authorList>
    </citation>
    <scope>NUCLEOTIDE SEQUENCE [LARGE SCALE GENOMIC DNA]</scope>
    <source>
        <strain evidence="3 4">DSM 21001</strain>
    </source>
</reference>
<evidence type="ECO:0000313" key="4">
    <source>
        <dbReference type="Proteomes" id="UP000199024"/>
    </source>
</evidence>
<feature type="transmembrane region" description="Helical" evidence="2">
    <location>
        <begin position="20"/>
        <end position="40"/>
    </location>
</feature>
<evidence type="ECO:0000313" key="3">
    <source>
        <dbReference type="EMBL" id="SFR97805.1"/>
    </source>
</evidence>
<dbReference type="Proteomes" id="UP000199024">
    <property type="component" value="Unassembled WGS sequence"/>
</dbReference>
<feature type="region of interest" description="Disordered" evidence="1">
    <location>
        <begin position="50"/>
        <end position="82"/>
    </location>
</feature>
<organism evidence="3 4">
    <name type="scientific">Granulicella pectinivorans</name>
    <dbReference type="NCBI Taxonomy" id="474950"/>
    <lineage>
        <taxon>Bacteria</taxon>
        <taxon>Pseudomonadati</taxon>
        <taxon>Acidobacteriota</taxon>
        <taxon>Terriglobia</taxon>
        <taxon>Terriglobales</taxon>
        <taxon>Acidobacteriaceae</taxon>
        <taxon>Granulicella</taxon>
    </lineage>
</organism>
<keyword evidence="4" id="KW-1185">Reference proteome</keyword>
<evidence type="ECO:0000256" key="2">
    <source>
        <dbReference type="SAM" id="Phobius"/>
    </source>
</evidence>
<keyword evidence="2" id="KW-0472">Membrane</keyword>
<dbReference type="AlphaFoldDB" id="A0A1I6L2X7"/>
<gene>
    <name evidence="3" type="ORF">SAMN05421771_0177</name>
</gene>
<sequence length="258" mass="28793">MIQIPTKVLDRIERMKRGGLILLLVLMIVLGGGFLALIWIDMRHSVNTPVKLPPPTRSSQEPHRSQERPRESREPKGETNCDASGVSCASTYFADWKWPEDGSCHATVRNGYPEPDARCTPGGVTPGMTAETLRDPAWRTKCIRNCQSSEQQKHVAYEWYGVSRPADNQGANQVCELDHLVPLELGGADGLGNIWPECGPDSVTLRERYFKQKDVVENYLAAKVKKGEMPLGEAQKGIATDWVQYLDIARRECSGNRC</sequence>
<keyword evidence="2" id="KW-0812">Transmembrane</keyword>
<proteinExistence type="predicted"/>
<evidence type="ECO:0008006" key="5">
    <source>
        <dbReference type="Google" id="ProtNLM"/>
    </source>
</evidence>
<protein>
    <recommendedName>
        <fullName evidence="5">HNH endonuclease</fullName>
    </recommendedName>
</protein>